<dbReference type="AlphaFoldDB" id="A0A0W8FNM6"/>
<organism evidence="1">
    <name type="scientific">hydrocarbon metagenome</name>
    <dbReference type="NCBI Taxonomy" id="938273"/>
    <lineage>
        <taxon>unclassified sequences</taxon>
        <taxon>metagenomes</taxon>
        <taxon>ecological metagenomes</taxon>
    </lineage>
</organism>
<proteinExistence type="predicted"/>
<reference evidence="1" key="1">
    <citation type="journal article" date="2015" name="Proc. Natl. Acad. Sci. U.S.A.">
        <title>Networks of energetic and metabolic interactions define dynamics in microbial communities.</title>
        <authorList>
            <person name="Embree M."/>
            <person name="Liu J.K."/>
            <person name="Al-Bassam M.M."/>
            <person name="Zengler K."/>
        </authorList>
    </citation>
    <scope>NUCLEOTIDE SEQUENCE</scope>
</reference>
<evidence type="ECO:0008006" key="2">
    <source>
        <dbReference type="Google" id="ProtNLM"/>
    </source>
</evidence>
<dbReference type="EMBL" id="LNQE01000963">
    <property type="protein sequence ID" value="KUG22486.1"/>
    <property type="molecule type" value="Genomic_DNA"/>
</dbReference>
<gene>
    <name evidence="1" type="ORF">ASZ90_007730</name>
</gene>
<evidence type="ECO:0000313" key="1">
    <source>
        <dbReference type="EMBL" id="KUG22486.1"/>
    </source>
</evidence>
<comment type="caution">
    <text evidence="1">The sequence shown here is derived from an EMBL/GenBank/DDBJ whole genome shotgun (WGS) entry which is preliminary data.</text>
</comment>
<accession>A0A0W8FNM6</accession>
<sequence>MKISNLFFLLKWVSLVCFLSIIGCASPNLYSINMYYDVEKTVIPEYFKADNNSNAIISVAEFNDTRQIDDRLVMGRITETDGSKVLLLPKSVKATKAVANGIKEYLRKAGYKVPNKIEQWDLKEQNIPQGVANIIIGGSIEDLDISCVKGFPTNFCRTNVKLIFVFADITKNKIFYESRVESNYSKEYALFSEEALGEQAGIALGDAIEKLFTEKVVGQKIKDTIGH</sequence>
<name>A0A0W8FNM6_9ZZZZ</name>
<protein>
    <recommendedName>
        <fullName evidence="2">Lipoprotein</fullName>
    </recommendedName>
</protein>
<dbReference type="PROSITE" id="PS51257">
    <property type="entry name" value="PROKAR_LIPOPROTEIN"/>
    <property type="match status" value="1"/>
</dbReference>